<protein>
    <submittedName>
        <fullName evidence="1">Lipoprotein</fullName>
    </submittedName>
</protein>
<dbReference type="eggNOG" id="ENOG5032XXS">
    <property type="taxonomic scope" value="Bacteria"/>
</dbReference>
<evidence type="ECO:0000313" key="1">
    <source>
        <dbReference type="EMBL" id="ACR11975.1"/>
    </source>
</evidence>
<keyword evidence="1" id="KW-0449">Lipoprotein</keyword>
<accession>C5BPC7</accession>
<organism evidence="1 2">
    <name type="scientific">Teredinibacter turnerae (strain ATCC 39867 / T7901)</name>
    <dbReference type="NCBI Taxonomy" id="377629"/>
    <lineage>
        <taxon>Bacteria</taxon>
        <taxon>Pseudomonadati</taxon>
        <taxon>Pseudomonadota</taxon>
        <taxon>Gammaproteobacteria</taxon>
        <taxon>Cellvibrionales</taxon>
        <taxon>Cellvibrionaceae</taxon>
        <taxon>Teredinibacter</taxon>
    </lineage>
</organism>
<dbReference type="AlphaFoldDB" id="C5BPC7"/>
<name>C5BPC7_TERTT</name>
<reference evidence="1 2" key="1">
    <citation type="journal article" date="2009" name="PLoS ONE">
        <title>The complete genome of Teredinibacter turnerae T7901: an intracellular endosymbiont of marine wood-boring bivalves (shipworms).</title>
        <authorList>
            <person name="Yang J.C."/>
            <person name="Madupu R."/>
            <person name="Durkin A.S."/>
            <person name="Ekborg N.A."/>
            <person name="Pedamallu C.S."/>
            <person name="Hostetler J.B."/>
            <person name="Radune D."/>
            <person name="Toms B.S."/>
            <person name="Henrissat B."/>
            <person name="Coutinho P.M."/>
            <person name="Schwarz S."/>
            <person name="Field L."/>
            <person name="Trindade-Silva A.E."/>
            <person name="Soares C.A.G."/>
            <person name="Elshahawi S."/>
            <person name="Hanora A."/>
            <person name="Schmidt E.W."/>
            <person name="Haygood M.G."/>
            <person name="Posfai J."/>
            <person name="Benner J."/>
            <person name="Madinger C."/>
            <person name="Nove J."/>
            <person name="Anton B."/>
            <person name="Chaudhary K."/>
            <person name="Foster J."/>
            <person name="Holman A."/>
            <person name="Kumar S."/>
            <person name="Lessard P.A."/>
            <person name="Luyten Y.A."/>
            <person name="Slatko B."/>
            <person name="Wood N."/>
            <person name="Wu B."/>
            <person name="Teplitski M."/>
            <person name="Mougous J.D."/>
            <person name="Ward N."/>
            <person name="Eisen J.A."/>
            <person name="Badger J.H."/>
            <person name="Distel D.L."/>
        </authorList>
    </citation>
    <scope>NUCLEOTIDE SEQUENCE [LARGE SCALE GENOMIC DNA]</scope>
    <source>
        <strain evidence="2">ATCC 39867 / T7901</strain>
    </source>
</reference>
<dbReference type="OrthoDB" id="5701347at2"/>
<dbReference type="Proteomes" id="UP000009080">
    <property type="component" value="Chromosome"/>
</dbReference>
<gene>
    <name evidence="1" type="ordered locus">TERTU_0732</name>
</gene>
<proteinExistence type="predicted"/>
<dbReference type="PROSITE" id="PS51257">
    <property type="entry name" value="PROKAR_LIPOPROTEIN"/>
    <property type="match status" value="1"/>
</dbReference>
<dbReference type="KEGG" id="ttu:TERTU_0732"/>
<sequence length="183" mass="20610">MNVSRIAPWLLVSLVWLGGCGADTVVIHSDTTEVIVEEDYPPLPPSLDAFFLVDSYGSSPEFDPAVALAINPYVDDGWFELEWVASSWDDYWVEFYVNDRPDWDGAVYAGSQLCGIGLECDQDGLQFCRYDTGFGLSCDTGEDFVADLSPLIYVIPQTLYVFLQVCDTGFEYCEYDYYPVLFE</sequence>
<keyword evidence="2" id="KW-1185">Reference proteome</keyword>
<evidence type="ECO:0000313" key="2">
    <source>
        <dbReference type="Proteomes" id="UP000009080"/>
    </source>
</evidence>
<dbReference type="RefSeq" id="WP_015818087.1">
    <property type="nucleotide sequence ID" value="NC_012997.1"/>
</dbReference>
<dbReference type="EMBL" id="CP001614">
    <property type="protein sequence ID" value="ACR11975.1"/>
    <property type="molecule type" value="Genomic_DNA"/>
</dbReference>
<dbReference type="HOGENOM" id="CLU_1567895_0_0_6"/>